<dbReference type="EMBL" id="CP133617">
    <property type="protein sequence ID" value="WMV33942.1"/>
    <property type="molecule type" value="Genomic_DNA"/>
</dbReference>
<proteinExistence type="predicted"/>
<sequence>MLNYGHKPLNSRTFEYNFKRIRNSILKNLELDDTTPLKEVELMEFMRNYRHERLDSRVYILICNSCTRLLPFSYLLPQNLAQIDS</sequence>
<accession>A0AAF0R0I6</accession>
<organism evidence="1 2">
    <name type="scientific">Solanum verrucosum</name>
    <dbReference type="NCBI Taxonomy" id="315347"/>
    <lineage>
        <taxon>Eukaryota</taxon>
        <taxon>Viridiplantae</taxon>
        <taxon>Streptophyta</taxon>
        <taxon>Embryophyta</taxon>
        <taxon>Tracheophyta</taxon>
        <taxon>Spermatophyta</taxon>
        <taxon>Magnoliopsida</taxon>
        <taxon>eudicotyledons</taxon>
        <taxon>Gunneridae</taxon>
        <taxon>Pentapetalae</taxon>
        <taxon>asterids</taxon>
        <taxon>lamiids</taxon>
        <taxon>Solanales</taxon>
        <taxon>Solanaceae</taxon>
        <taxon>Solanoideae</taxon>
        <taxon>Solaneae</taxon>
        <taxon>Solanum</taxon>
    </lineage>
</organism>
<name>A0AAF0R0I6_SOLVR</name>
<evidence type="ECO:0000313" key="1">
    <source>
        <dbReference type="EMBL" id="WMV33942.1"/>
    </source>
</evidence>
<gene>
    <name evidence="1" type="ORF">MTR67_027327</name>
</gene>
<dbReference type="AlphaFoldDB" id="A0AAF0R0I6"/>
<keyword evidence="2" id="KW-1185">Reference proteome</keyword>
<dbReference type="Proteomes" id="UP001234989">
    <property type="component" value="Chromosome 6"/>
</dbReference>
<protein>
    <submittedName>
        <fullName evidence="1">Uncharacterized protein</fullName>
    </submittedName>
</protein>
<evidence type="ECO:0000313" key="2">
    <source>
        <dbReference type="Proteomes" id="UP001234989"/>
    </source>
</evidence>
<reference evidence="1" key="1">
    <citation type="submission" date="2023-08" db="EMBL/GenBank/DDBJ databases">
        <title>A de novo genome assembly of Solanum verrucosum Schlechtendal, a Mexican diploid species geographically isolated from the other diploid A-genome species in potato relatives.</title>
        <authorList>
            <person name="Hosaka K."/>
        </authorList>
    </citation>
    <scope>NUCLEOTIDE SEQUENCE</scope>
    <source>
        <tissue evidence="1">Young leaves</tissue>
    </source>
</reference>